<feature type="transmembrane region" description="Helical" evidence="2">
    <location>
        <begin position="422"/>
        <end position="446"/>
    </location>
</feature>
<dbReference type="EMBL" id="LN649229">
    <property type="protein sequence ID" value="CEI66264.1"/>
    <property type="molecule type" value="Genomic_DNA"/>
</dbReference>
<feature type="compositionally biased region" description="Polar residues" evidence="1">
    <location>
        <begin position="304"/>
        <end position="314"/>
    </location>
</feature>
<evidence type="ECO:0000313" key="4">
    <source>
        <dbReference type="Proteomes" id="UP000245910"/>
    </source>
</evidence>
<feature type="transmembrane region" description="Helical" evidence="2">
    <location>
        <begin position="275"/>
        <end position="295"/>
    </location>
</feature>
<feature type="transmembrane region" description="Helical" evidence="2">
    <location>
        <begin position="79"/>
        <end position="100"/>
    </location>
</feature>
<name>A0A2L2T630_9HYPO</name>
<protein>
    <submittedName>
        <fullName evidence="3">Uncharacterized protein</fullName>
    </submittedName>
</protein>
<feature type="region of interest" description="Disordered" evidence="1">
    <location>
        <begin position="298"/>
        <end position="319"/>
    </location>
</feature>
<keyword evidence="4" id="KW-1185">Reference proteome</keyword>
<keyword evidence="2" id="KW-0812">Transmembrane</keyword>
<proteinExistence type="predicted"/>
<dbReference type="AlphaFoldDB" id="A0A2L2T630"/>
<accession>A0A2L2T630</accession>
<organism evidence="3 4">
    <name type="scientific">Fusarium venenatum</name>
    <dbReference type="NCBI Taxonomy" id="56646"/>
    <lineage>
        <taxon>Eukaryota</taxon>
        <taxon>Fungi</taxon>
        <taxon>Dikarya</taxon>
        <taxon>Ascomycota</taxon>
        <taxon>Pezizomycotina</taxon>
        <taxon>Sordariomycetes</taxon>
        <taxon>Hypocreomycetidae</taxon>
        <taxon>Hypocreales</taxon>
        <taxon>Nectriaceae</taxon>
        <taxon>Fusarium</taxon>
    </lineage>
</organism>
<reference evidence="4" key="1">
    <citation type="submission" date="2014-10" db="EMBL/GenBank/DDBJ databases">
        <authorList>
            <person name="King R."/>
        </authorList>
    </citation>
    <scope>NUCLEOTIDE SEQUENCE [LARGE SCALE GENOMIC DNA]</scope>
    <source>
        <strain evidence="4">A3/5</strain>
    </source>
</reference>
<feature type="transmembrane region" description="Helical" evidence="2">
    <location>
        <begin position="121"/>
        <end position="141"/>
    </location>
</feature>
<evidence type="ECO:0000256" key="1">
    <source>
        <dbReference type="SAM" id="MobiDB-lite"/>
    </source>
</evidence>
<dbReference type="Proteomes" id="UP000245910">
    <property type="component" value="Chromosome I"/>
</dbReference>
<feature type="transmembrane region" description="Helical" evidence="2">
    <location>
        <begin position="212"/>
        <end position="232"/>
    </location>
</feature>
<keyword evidence="2" id="KW-0472">Membrane</keyword>
<evidence type="ECO:0000313" key="3">
    <source>
        <dbReference type="EMBL" id="CEI66264.1"/>
    </source>
</evidence>
<sequence length="449" mass="49794">MATCTGAREECLNFDTYLLLDKNFNADPDIAGIRLYPALHNYAIPLLCGIRGIMDLNKRSSMRSTGSRQQKKQVAPNTFSVVLVIVLWPLLAASLIIVLNERFMKVLGLSTQCIWDELFRLPARSFFFMLVEQAILIWGTIDTLGSYSVTVAGWMKVLSARLNFVLSAPRKVLFRIRKYRGQPVQRMQLLKPSWNDPMAQPSTVSHLRRHAILVEVTLWVVFILATLLLLLLESNLINLLRIVGIVTLQTLTIGWTKQRAALSGEMKGSENEMGFGQIMPLLLLILPILSIIQSFDNSKDSDESTATPETMSTHSSRRVSEAQITSSGALIEANSIAVSVNASQTIIGSTGMQRATTEDDEGRMLVARVRTGTDLERCLAPARLISQPSSGANLDIQDGSEDTSSISADIAKLQDALCREPWFLTFVLALVMIYFAYVGLAFQYYLPVA</sequence>
<evidence type="ECO:0000256" key="2">
    <source>
        <dbReference type="SAM" id="Phobius"/>
    </source>
</evidence>
<keyword evidence="2" id="KW-1133">Transmembrane helix</keyword>